<comment type="cofactor">
    <cofactor evidence="6">
        <name>FMN</name>
        <dbReference type="ChEBI" id="CHEBI:58210"/>
    </cofactor>
</comment>
<keyword evidence="3 6" id="KW-0285">Flavoprotein</keyword>
<keyword evidence="6" id="KW-1133">Transmembrane helix</keyword>
<keyword evidence="6" id="KW-0472">Membrane</keyword>
<evidence type="ECO:0000256" key="1">
    <source>
        <dbReference type="ARBA" id="ARBA00022448"/>
    </source>
</evidence>
<dbReference type="GO" id="GO:0005886">
    <property type="term" value="C:plasma membrane"/>
    <property type="evidence" value="ECO:0007669"/>
    <property type="project" value="UniProtKB-SubCell"/>
</dbReference>
<evidence type="ECO:0000313" key="8">
    <source>
        <dbReference type="EMBL" id="KIO42724.1"/>
    </source>
</evidence>
<keyword evidence="5 6" id="KW-0249">Electron transport</keyword>
<accession>A0A0C3RDB2</accession>
<dbReference type="EC" id="7.-.-.-" evidence="6"/>
<keyword evidence="11" id="KW-1185">Reference proteome</keyword>
<dbReference type="PANTHER" id="PTHR36118">
    <property type="entry name" value="ION-TRANSLOCATING OXIDOREDUCTASE COMPLEX SUBUNIT G"/>
    <property type="match status" value="1"/>
</dbReference>
<keyword evidence="4 6" id="KW-0288">FMN</keyword>
<dbReference type="Pfam" id="PF04205">
    <property type="entry name" value="FMN_bind"/>
    <property type="match status" value="1"/>
</dbReference>
<comment type="caution">
    <text evidence="8">The sequence shown here is derived from an EMBL/GenBank/DDBJ whole genome shotgun (WGS) entry which is preliminary data.</text>
</comment>
<dbReference type="InterPro" id="IPR007329">
    <property type="entry name" value="FMN-bd"/>
</dbReference>
<dbReference type="OrthoDB" id="9794010at2"/>
<dbReference type="HAMAP" id="MF_00479">
    <property type="entry name" value="RsxG_RnfG"/>
    <property type="match status" value="1"/>
</dbReference>
<reference evidence="9 10" key="2">
    <citation type="submission" date="2014-07" db="EMBL/GenBank/DDBJ databases">
        <title>Porphyromonadaceae bacterium OUH 334697 = ATCC BAA-2682 = DSM 28341 draft genome.</title>
        <authorList>
            <person name="Sydenham T.V."/>
            <person name="Hasman H."/>
            <person name="Justesen U.S."/>
        </authorList>
    </citation>
    <scope>NUCLEOTIDE SEQUENCE [LARGE SCALE GENOMIC DNA]</scope>
    <source>
        <strain evidence="9 10">OUH 334697</strain>
    </source>
</reference>
<keyword evidence="6" id="KW-1003">Cell membrane</keyword>
<dbReference type="Proteomes" id="UP000031937">
    <property type="component" value="Unassembled WGS sequence"/>
</dbReference>
<comment type="similarity">
    <text evidence="6">Belongs to the RnfG family.</text>
</comment>
<evidence type="ECO:0000313" key="11">
    <source>
        <dbReference type="Proteomes" id="UP000031980"/>
    </source>
</evidence>
<comment type="function">
    <text evidence="6">Part of a membrane-bound complex that couples electron transfer with translocation of ions across the membrane.</text>
</comment>
<feature type="modified residue" description="FMN phosphoryl threonine" evidence="6">
    <location>
        <position position="172"/>
    </location>
</feature>
<evidence type="ECO:0000256" key="3">
    <source>
        <dbReference type="ARBA" id="ARBA00022630"/>
    </source>
</evidence>
<keyword evidence="1 6" id="KW-0813">Transport</keyword>
<dbReference type="RefSeq" id="WP_041502537.1">
    <property type="nucleotide sequence ID" value="NZ_JPIT01000009.1"/>
</dbReference>
<comment type="subunit">
    <text evidence="6">The complex is composed of six subunits: RnfA, RnfB, RnfC, RnfD, RnfE and RnfG.</text>
</comment>
<dbReference type="EMBL" id="JPIU01000050">
    <property type="protein sequence ID" value="KIO42724.1"/>
    <property type="molecule type" value="Genomic_DNA"/>
</dbReference>
<reference evidence="8 11" key="1">
    <citation type="submission" date="2014-07" db="EMBL/GenBank/DDBJ databases">
        <title>Porphyromonadaceae bacterium OUH 308042 = ATCC BAA-2681 = DSM 28342 draft genome.</title>
        <authorList>
            <person name="Sydenham T.V."/>
            <person name="Hasman H."/>
            <person name="Justensen U.S."/>
        </authorList>
    </citation>
    <scope>NUCLEOTIDE SEQUENCE [LARGE SCALE GENOMIC DNA]</scope>
    <source>
        <strain evidence="8 11">OUH 308042</strain>
    </source>
</reference>
<evidence type="ECO:0000259" key="7">
    <source>
        <dbReference type="SMART" id="SM00900"/>
    </source>
</evidence>
<dbReference type="GO" id="GO:0022900">
    <property type="term" value="P:electron transport chain"/>
    <property type="evidence" value="ECO:0007669"/>
    <property type="project" value="UniProtKB-UniRule"/>
</dbReference>
<proteinExistence type="inferred from homology"/>
<sequence length="206" mass="21748">MGKKLESTFKNMVLVLSAITLISSAAVGFVNEFTSGLIDKAKLEKQVTAIRNVVAAFDNDPMAEAWTEKTPDGGELIFYPAKKAGELVGTAIKTYSNNGFSGKVWLMVGFNPDGTIHNYSVLEHKETPGLGSKMDSWFTRGGKGNVTGKKPGKTGLKVTKDGGDVDAITAATISSRAFLDAINRAAAALNGADTQSGATQQIKTEN</sequence>
<evidence type="ECO:0000256" key="4">
    <source>
        <dbReference type="ARBA" id="ARBA00022643"/>
    </source>
</evidence>
<dbReference type="NCBIfam" id="TIGR01947">
    <property type="entry name" value="rnfG"/>
    <property type="match status" value="1"/>
</dbReference>
<feature type="domain" description="FMN-binding" evidence="7">
    <location>
        <begin position="99"/>
        <end position="189"/>
    </location>
</feature>
<gene>
    <name evidence="6" type="primary">rnfG</name>
    <name evidence="8" type="ORF">BA92_14325</name>
    <name evidence="9" type="ORF">IE90_03580</name>
</gene>
<dbReference type="GO" id="GO:0009055">
    <property type="term" value="F:electron transfer activity"/>
    <property type="evidence" value="ECO:0007669"/>
    <property type="project" value="InterPro"/>
</dbReference>
<keyword evidence="2 6" id="KW-0597">Phosphoprotein</keyword>
<keyword evidence="6" id="KW-0812">Transmembrane</keyword>
<evidence type="ECO:0000256" key="2">
    <source>
        <dbReference type="ARBA" id="ARBA00022553"/>
    </source>
</evidence>
<dbReference type="EMBL" id="JPIT01000009">
    <property type="protein sequence ID" value="KIO46451.1"/>
    <property type="molecule type" value="Genomic_DNA"/>
</dbReference>
<evidence type="ECO:0000256" key="6">
    <source>
        <dbReference type="HAMAP-Rule" id="MF_00479"/>
    </source>
</evidence>
<dbReference type="InterPro" id="IPR010209">
    <property type="entry name" value="Ion_transpt_RnfG/RsxG"/>
</dbReference>
<keyword evidence="6" id="KW-1278">Translocase</keyword>
<dbReference type="PIRSF" id="PIRSF006091">
    <property type="entry name" value="E_trnsport_RnfG"/>
    <property type="match status" value="1"/>
</dbReference>
<protein>
    <recommendedName>
        <fullName evidence="6">Ion-translocating oxidoreductase complex subunit G</fullName>
        <ecNumber evidence="6">7.-.-.-</ecNumber>
    </recommendedName>
    <alternativeName>
        <fullName evidence="6">Rnf electron transport complex subunit G</fullName>
    </alternativeName>
</protein>
<dbReference type="GO" id="GO:0010181">
    <property type="term" value="F:FMN binding"/>
    <property type="evidence" value="ECO:0007669"/>
    <property type="project" value="InterPro"/>
</dbReference>
<comment type="subcellular location">
    <subcellularLocation>
        <location evidence="6">Cell membrane</location>
        <topology evidence="6">Single-pass membrane protein</topology>
    </subcellularLocation>
</comment>
<name>A0A0C3RDB2_9PORP</name>
<evidence type="ECO:0000256" key="5">
    <source>
        <dbReference type="ARBA" id="ARBA00022982"/>
    </source>
</evidence>
<evidence type="ECO:0000313" key="9">
    <source>
        <dbReference type="EMBL" id="KIO46451.1"/>
    </source>
</evidence>
<dbReference type="Proteomes" id="UP000031980">
    <property type="component" value="Unassembled WGS sequence"/>
</dbReference>
<organism evidence="8 11">
    <name type="scientific">Sanguibacteroides justesenii</name>
    <dbReference type="NCBI Taxonomy" id="1547597"/>
    <lineage>
        <taxon>Bacteria</taxon>
        <taxon>Pseudomonadati</taxon>
        <taxon>Bacteroidota</taxon>
        <taxon>Bacteroidia</taxon>
        <taxon>Bacteroidales</taxon>
        <taxon>Porphyromonadaceae</taxon>
        <taxon>Sanguibacteroides</taxon>
    </lineage>
</organism>
<dbReference type="SMART" id="SM00900">
    <property type="entry name" value="FMN_bind"/>
    <property type="match status" value="1"/>
</dbReference>
<dbReference type="Gene3D" id="3.90.1010.20">
    <property type="match status" value="1"/>
</dbReference>
<evidence type="ECO:0000313" key="10">
    <source>
        <dbReference type="Proteomes" id="UP000031937"/>
    </source>
</evidence>
<dbReference type="PANTHER" id="PTHR36118:SF1">
    <property type="entry name" value="ION-TRANSLOCATING OXIDOREDUCTASE COMPLEX SUBUNIT G"/>
    <property type="match status" value="1"/>
</dbReference>
<dbReference type="AlphaFoldDB" id="A0A0C3RDB2"/>